<evidence type="ECO:0000313" key="7">
    <source>
        <dbReference type="Proteomes" id="UP000022447"/>
    </source>
</evidence>
<feature type="compositionally biased region" description="Basic and acidic residues" evidence="4">
    <location>
        <begin position="240"/>
        <end position="249"/>
    </location>
</feature>
<dbReference type="Gene3D" id="1.10.579.10">
    <property type="entry name" value="DNA Cyclobutane Dipyrimidine Photolyase, subunit A, domain 3"/>
    <property type="match status" value="1"/>
</dbReference>
<accession>X7EG52</accession>
<evidence type="ECO:0000256" key="2">
    <source>
        <dbReference type="ARBA" id="ARBA00022827"/>
    </source>
</evidence>
<proteinExistence type="predicted"/>
<comment type="cofactor">
    <cofactor evidence="3">
        <name>FAD</name>
        <dbReference type="ChEBI" id="CHEBI:57692"/>
    </cofactor>
    <text evidence="3">Binds 1 FAD per subunit.</text>
</comment>
<feature type="domain" description="Cryptochrome/DNA photolyase FAD-binding" evidence="5">
    <location>
        <begin position="78"/>
        <end position="228"/>
    </location>
</feature>
<protein>
    <submittedName>
        <fullName evidence="6">DNA photolyase</fullName>
    </submittedName>
</protein>
<reference evidence="6 7" key="1">
    <citation type="submission" date="2014-01" db="EMBL/GenBank/DDBJ databases">
        <title>Roseivivax halodurans JCM 10272 Genome Sequencing.</title>
        <authorList>
            <person name="Lai Q."/>
            <person name="Li G."/>
            <person name="Shao Z."/>
        </authorList>
    </citation>
    <scope>NUCLEOTIDE SEQUENCE [LARGE SCALE GENOMIC DNA]</scope>
    <source>
        <strain evidence="6 7">JCM 10272</strain>
    </source>
</reference>
<dbReference type="InterPro" id="IPR002081">
    <property type="entry name" value="Cryptochrome/DNA_photolyase_1"/>
</dbReference>
<dbReference type="GO" id="GO:0003677">
    <property type="term" value="F:DNA binding"/>
    <property type="evidence" value="ECO:0007669"/>
    <property type="project" value="TreeGrafter"/>
</dbReference>
<dbReference type="OrthoDB" id="9772484at2"/>
<dbReference type="STRING" id="1449350.OCH239_05020"/>
<evidence type="ECO:0000259" key="5">
    <source>
        <dbReference type="Pfam" id="PF03441"/>
    </source>
</evidence>
<feature type="binding site" evidence="3">
    <location>
        <position position="29"/>
    </location>
    <ligand>
        <name>FAD</name>
        <dbReference type="ChEBI" id="CHEBI:57692"/>
    </ligand>
</feature>
<dbReference type="Proteomes" id="UP000022447">
    <property type="component" value="Unassembled WGS sequence"/>
</dbReference>
<dbReference type="GO" id="GO:0003904">
    <property type="term" value="F:deoxyribodipyrimidine photo-lyase activity"/>
    <property type="evidence" value="ECO:0007669"/>
    <property type="project" value="TreeGrafter"/>
</dbReference>
<evidence type="ECO:0000256" key="4">
    <source>
        <dbReference type="SAM" id="MobiDB-lite"/>
    </source>
</evidence>
<dbReference type="InterPro" id="IPR005101">
    <property type="entry name" value="Cryptochr/Photolyase_FAD-bd"/>
</dbReference>
<dbReference type="AlphaFoldDB" id="X7EG52"/>
<dbReference type="PANTHER" id="PTHR11455">
    <property type="entry name" value="CRYPTOCHROME"/>
    <property type="match status" value="1"/>
</dbReference>
<dbReference type="SUPFAM" id="SSF48173">
    <property type="entry name" value="Cryptochrome/photolyase FAD-binding domain"/>
    <property type="match status" value="1"/>
</dbReference>
<evidence type="ECO:0000256" key="1">
    <source>
        <dbReference type="ARBA" id="ARBA00022630"/>
    </source>
</evidence>
<evidence type="ECO:0000313" key="6">
    <source>
        <dbReference type="EMBL" id="ETX14216.1"/>
    </source>
</evidence>
<dbReference type="EMBL" id="JALZ01000013">
    <property type="protein sequence ID" value="ETX14216.1"/>
    <property type="molecule type" value="Genomic_DNA"/>
</dbReference>
<keyword evidence="6" id="KW-0456">Lyase</keyword>
<name>X7EG52_9RHOB</name>
<feature type="binding site" evidence="3">
    <location>
        <begin position="182"/>
        <end position="184"/>
    </location>
    <ligand>
        <name>FAD</name>
        <dbReference type="ChEBI" id="CHEBI:57692"/>
    </ligand>
</feature>
<dbReference type="GO" id="GO:0009416">
    <property type="term" value="P:response to light stimulus"/>
    <property type="evidence" value="ECO:0007669"/>
    <property type="project" value="TreeGrafter"/>
</dbReference>
<dbReference type="GO" id="GO:0071949">
    <property type="term" value="F:FAD binding"/>
    <property type="evidence" value="ECO:0007669"/>
    <property type="project" value="TreeGrafter"/>
</dbReference>
<keyword evidence="7" id="KW-1185">Reference proteome</keyword>
<dbReference type="PATRIC" id="fig|1449350.3.peg.2704"/>
<keyword evidence="2 3" id="KW-0274">FAD</keyword>
<feature type="binding site" evidence="3">
    <location>
        <position position="78"/>
    </location>
    <ligand>
        <name>FAD</name>
        <dbReference type="ChEBI" id="CHEBI:57692"/>
    </ligand>
</feature>
<comment type="caution">
    <text evidence="6">The sequence shown here is derived from an EMBL/GenBank/DDBJ whole genome shotgun (WGS) entry which is preliminary data.</text>
</comment>
<dbReference type="PANTHER" id="PTHR11455:SF9">
    <property type="entry name" value="CRYPTOCHROME CIRCADIAN CLOCK 5 ISOFORM X1"/>
    <property type="match status" value="1"/>
</dbReference>
<dbReference type="Pfam" id="PF03441">
    <property type="entry name" value="FAD_binding_7"/>
    <property type="match status" value="1"/>
</dbReference>
<dbReference type="Gene3D" id="1.25.40.80">
    <property type="match status" value="1"/>
</dbReference>
<gene>
    <name evidence="6" type="ORF">OCH239_05020</name>
</gene>
<sequence>MEALEQFPPNRASGLARLERFAPKAGTEYRRLRARVFGPGCHAHVSTLSPYIRHRLVTEEEVLKTVLDHHSRDDAAKFVDELFWRTYNKGWLEMRPSAWDDCRAELSVAWDDVQTQGGLRRRWEEACLGRTGIACFDAWAHELVETGYLHNHARMWFASIWLYTLDLPLALGQDFFLRHLCDGDPASNTLGWRWVAGLHTPGKTYLAEPAAIRDCTEGRFDPEGELAREAKPVDGPPNPERNEAPQGHELDRSGRVVLLLHEDDLSPGWMFDKGLAPVATGVIDASGGLSILQPAEHVTRFKTGAIEDCLTREADHLGPVTRDLTSARQIEDWAKAQNATRIVTLHPPVGPVADIVRGIDTLPVTRLLRDWDRRAWPYATAGFFKFRSNIPELIAATQGVQAR</sequence>
<dbReference type="InterPro" id="IPR036134">
    <property type="entry name" value="Crypto/Photolyase_FAD-like_sf"/>
</dbReference>
<evidence type="ECO:0000256" key="3">
    <source>
        <dbReference type="PIRSR" id="PIRSR602081-1"/>
    </source>
</evidence>
<keyword evidence="1 3" id="KW-0285">Flavoprotein</keyword>
<dbReference type="eggNOG" id="COG0415">
    <property type="taxonomic scope" value="Bacteria"/>
</dbReference>
<feature type="region of interest" description="Disordered" evidence="4">
    <location>
        <begin position="228"/>
        <end position="249"/>
    </location>
</feature>
<dbReference type="RefSeq" id="WP_037263441.1">
    <property type="nucleotide sequence ID" value="NZ_JALZ01000013.1"/>
</dbReference>
<organism evidence="6 7">
    <name type="scientific">Roseivivax halodurans JCM 10272</name>
    <dbReference type="NCBI Taxonomy" id="1449350"/>
    <lineage>
        <taxon>Bacteria</taxon>
        <taxon>Pseudomonadati</taxon>
        <taxon>Pseudomonadota</taxon>
        <taxon>Alphaproteobacteria</taxon>
        <taxon>Rhodobacterales</taxon>
        <taxon>Roseobacteraceae</taxon>
        <taxon>Roseivivax</taxon>
    </lineage>
</organism>